<sequence length="310" mass="34320">MERTGSLLSSGARITEMPVAAPRWNPTMCAPSSCPSSLANWINCTNCHSVWEAFQESANQRHYLVMHGTGLGTFHHLITHRMYIGNDGQSTTSGLMYLDLEQQTHDWVRRFIANLVEALSDDNSSGQLRHSWSTASTSSSTIPPVDNNAHMQLEFDMLNQIQHAPAINEEAVAVPQTDRDQAPHQPIIQQAVENSQDDDIFDGTSWHGLNPPTMDSSNLSVQDGESSAAEYRSLLAEQLKKLSSMSMADVINLLHLSKEDAAKQLKISPSSLQRLCRKNDAGRWPSRKINALTSQIEKLEQAAMRNVGTT</sequence>
<evidence type="ECO:0000313" key="10">
    <source>
        <dbReference type="Proteomes" id="UP000324897"/>
    </source>
</evidence>
<evidence type="ECO:0000256" key="2">
    <source>
        <dbReference type="ARBA" id="ARBA00023015"/>
    </source>
</evidence>
<evidence type="ECO:0000256" key="6">
    <source>
        <dbReference type="ARBA" id="ARBA00023242"/>
    </source>
</evidence>
<dbReference type="InterPro" id="IPR003035">
    <property type="entry name" value="RWP-RK_dom"/>
</dbReference>
<gene>
    <name evidence="9" type="ORF">EJB05_56520</name>
</gene>
<reference evidence="9 10" key="1">
    <citation type="journal article" date="2019" name="Sci. Rep.">
        <title>A high-quality genome of Eragrostis curvula grass provides insights into Poaceae evolution and supports new strategies to enhance forage quality.</title>
        <authorList>
            <person name="Carballo J."/>
            <person name="Santos B.A.C.M."/>
            <person name="Zappacosta D."/>
            <person name="Garbus I."/>
            <person name="Selva J.P."/>
            <person name="Gallo C.A."/>
            <person name="Diaz A."/>
            <person name="Albertini E."/>
            <person name="Caccamo M."/>
            <person name="Echenique V."/>
        </authorList>
    </citation>
    <scope>NUCLEOTIDE SEQUENCE [LARGE SCALE GENOMIC DNA]</scope>
    <source>
        <strain evidence="10">cv. Victoria</strain>
        <tissue evidence="9">Leaf</tissue>
    </source>
</reference>
<proteinExistence type="predicted"/>
<dbReference type="PANTHER" id="PTHR46373:SF5">
    <property type="entry name" value="RWP-RK DOMAIN PROTEIN"/>
    <property type="match status" value="1"/>
</dbReference>
<name>A0A5J9SG34_9POAL</name>
<dbReference type="Pfam" id="PF02042">
    <property type="entry name" value="RWP-RK"/>
    <property type="match status" value="1"/>
</dbReference>
<evidence type="ECO:0000256" key="3">
    <source>
        <dbReference type="ARBA" id="ARBA00023054"/>
    </source>
</evidence>
<keyword evidence="3" id="KW-0175">Coiled coil</keyword>
<protein>
    <recommendedName>
        <fullName evidence="8">RWP-RK domain-containing protein</fullName>
    </recommendedName>
</protein>
<evidence type="ECO:0000256" key="1">
    <source>
        <dbReference type="ARBA" id="ARBA00004049"/>
    </source>
</evidence>
<dbReference type="OrthoDB" id="689721at2759"/>
<evidence type="ECO:0000256" key="5">
    <source>
        <dbReference type="ARBA" id="ARBA00023163"/>
    </source>
</evidence>
<keyword evidence="2" id="KW-0805">Transcription regulation</keyword>
<dbReference type="GO" id="GO:0003677">
    <property type="term" value="F:DNA binding"/>
    <property type="evidence" value="ECO:0007669"/>
    <property type="project" value="UniProtKB-KW"/>
</dbReference>
<keyword evidence="6" id="KW-0539">Nucleus</keyword>
<accession>A0A5J9SG34</accession>
<feature type="compositionally biased region" description="Low complexity" evidence="7">
    <location>
        <begin position="131"/>
        <end position="141"/>
    </location>
</feature>
<dbReference type="Gramene" id="TVT98201">
    <property type="protein sequence ID" value="TVT98201"/>
    <property type="gene ID" value="EJB05_56520"/>
</dbReference>
<dbReference type="PANTHER" id="PTHR46373">
    <property type="entry name" value="PROTEIN RKD4"/>
    <property type="match status" value="1"/>
</dbReference>
<feature type="region of interest" description="Disordered" evidence="7">
    <location>
        <begin position="123"/>
        <end position="144"/>
    </location>
</feature>
<evidence type="ECO:0000256" key="4">
    <source>
        <dbReference type="ARBA" id="ARBA00023125"/>
    </source>
</evidence>
<keyword evidence="5" id="KW-0804">Transcription</keyword>
<dbReference type="GO" id="GO:0003700">
    <property type="term" value="F:DNA-binding transcription factor activity"/>
    <property type="evidence" value="ECO:0007669"/>
    <property type="project" value="InterPro"/>
</dbReference>
<dbReference type="Proteomes" id="UP000324897">
    <property type="component" value="Unassembled WGS sequence"/>
</dbReference>
<keyword evidence="4" id="KW-0238">DNA-binding</keyword>
<feature type="domain" description="RWP-RK" evidence="8">
    <location>
        <begin position="225"/>
        <end position="310"/>
    </location>
</feature>
<evidence type="ECO:0000256" key="7">
    <source>
        <dbReference type="SAM" id="MobiDB-lite"/>
    </source>
</evidence>
<organism evidence="9 10">
    <name type="scientific">Eragrostis curvula</name>
    <name type="common">weeping love grass</name>
    <dbReference type="NCBI Taxonomy" id="38414"/>
    <lineage>
        <taxon>Eukaryota</taxon>
        <taxon>Viridiplantae</taxon>
        <taxon>Streptophyta</taxon>
        <taxon>Embryophyta</taxon>
        <taxon>Tracheophyta</taxon>
        <taxon>Spermatophyta</taxon>
        <taxon>Magnoliopsida</taxon>
        <taxon>Liliopsida</taxon>
        <taxon>Poales</taxon>
        <taxon>Poaceae</taxon>
        <taxon>PACMAD clade</taxon>
        <taxon>Chloridoideae</taxon>
        <taxon>Eragrostideae</taxon>
        <taxon>Eragrostidinae</taxon>
        <taxon>Eragrostis</taxon>
    </lineage>
</organism>
<dbReference type="AlphaFoldDB" id="A0A5J9SG34"/>
<keyword evidence="10" id="KW-1185">Reference proteome</keyword>
<evidence type="ECO:0000259" key="8">
    <source>
        <dbReference type="PROSITE" id="PS51519"/>
    </source>
</evidence>
<comment type="caution">
    <text evidence="9">The sequence shown here is derived from an EMBL/GenBank/DDBJ whole genome shotgun (WGS) entry which is preliminary data.</text>
</comment>
<dbReference type="EMBL" id="RWGY01000887">
    <property type="protein sequence ID" value="TVT98201.1"/>
    <property type="molecule type" value="Genomic_DNA"/>
</dbReference>
<evidence type="ECO:0000313" key="9">
    <source>
        <dbReference type="EMBL" id="TVT98201.1"/>
    </source>
</evidence>
<dbReference type="InterPro" id="IPR044607">
    <property type="entry name" value="RKD-like"/>
</dbReference>
<dbReference type="PROSITE" id="PS51519">
    <property type="entry name" value="RWP_RK"/>
    <property type="match status" value="1"/>
</dbReference>
<comment type="function">
    <text evidence="1">Putative transcription factor.</text>
</comment>